<dbReference type="Proteomes" id="UP000182241">
    <property type="component" value="Unassembled WGS sequence"/>
</dbReference>
<keyword evidence="2" id="KW-1185">Reference proteome</keyword>
<accession>A0A1H4UBN8</accession>
<proteinExistence type="predicted"/>
<reference evidence="2" key="1">
    <citation type="submission" date="2016-10" db="EMBL/GenBank/DDBJ databases">
        <authorList>
            <person name="Varghese N."/>
            <person name="Submissions S."/>
        </authorList>
    </citation>
    <scope>NUCLEOTIDE SEQUENCE [LARGE SCALE GENOMIC DNA]</scope>
    <source>
        <strain evidence="2">DSM 44234</strain>
    </source>
</reference>
<name>A0A1H4UBN8_TSUTY</name>
<gene>
    <name evidence="1" type="ORF">SAMN04489793_2831</name>
</gene>
<dbReference type="AlphaFoldDB" id="A0A1H4UBN8"/>
<protein>
    <submittedName>
        <fullName evidence="1">Uncharacterized protein</fullName>
    </submittedName>
</protein>
<dbReference type="OrthoDB" id="9967044at2"/>
<sequence length="72" mass="7446">MSAYSIQIQVDDDIHEVGGFDDADGAAGMAHVKATYFGSQHQPSSDTAAALEAGEKAIVIRGADPKITVLVS</sequence>
<evidence type="ECO:0000313" key="1">
    <source>
        <dbReference type="EMBL" id="SEC65634.1"/>
    </source>
</evidence>
<organism evidence="1 2">
    <name type="scientific">Tsukamurella tyrosinosolvens</name>
    <dbReference type="NCBI Taxonomy" id="57704"/>
    <lineage>
        <taxon>Bacteria</taxon>
        <taxon>Bacillati</taxon>
        <taxon>Actinomycetota</taxon>
        <taxon>Actinomycetes</taxon>
        <taxon>Mycobacteriales</taxon>
        <taxon>Tsukamurellaceae</taxon>
        <taxon>Tsukamurella</taxon>
    </lineage>
</organism>
<evidence type="ECO:0000313" key="2">
    <source>
        <dbReference type="Proteomes" id="UP000182241"/>
    </source>
</evidence>
<dbReference type="STRING" id="57704.SAMN04489793_2831"/>
<dbReference type="RefSeq" id="WP_068741767.1">
    <property type="nucleotide sequence ID" value="NZ_FNSA01000003.1"/>
</dbReference>
<dbReference type="EMBL" id="FNSA01000003">
    <property type="protein sequence ID" value="SEC65634.1"/>
    <property type="molecule type" value="Genomic_DNA"/>
</dbReference>